<dbReference type="NCBIfam" id="TIGR00644">
    <property type="entry name" value="recJ"/>
    <property type="match status" value="1"/>
</dbReference>
<organism evidence="9 10">
    <name type="scientific">Vulgatibacter incomptus</name>
    <dbReference type="NCBI Taxonomy" id="1391653"/>
    <lineage>
        <taxon>Bacteria</taxon>
        <taxon>Pseudomonadati</taxon>
        <taxon>Myxococcota</taxon>
        <taxon>Myxococcia</taxon>
        <taxon>Myxococcales</taxon>
        <taxon>Cystobacterineae</taxon>
        <taxon>Vulgatibacteraceae</taxon>
        <taxon>Vulgatibacter</taxon>
    </lineage>
</organism>
<evidence type="ECO:0000256" key="5">
    <source>
        <dbReference type="ARBA" id="ARBA00022839"/>
    </source>
</evidence>
<dbReference type="PANTHER" id="PTHR30255:SF2">
    <property type="entry name" value="SINGLE-STRANDED-DNA-SPECIFIC EXONUCLEASE RECJ"/>
    <property type="match status" value="1"/>
</dbReference>
<protein>
    <recommendedName>
        <fullName evidence="2">Single-stranded-DNA-specific exonuclease RecJ</fullName>
    </recommendedName>
</protein>
<reference evidence="9 10" key="1">
    <citation type="submission" date="2015-08" db="EMBL/GenBank/DDBJ databases">
        <authorList>
            <person name="Babu N.S."/>
            <person name="Beckwith C.J."/>
            <person name="Beseler K.G."/>
            <person name="Brison A."/>
            <person name="Carone J.V."/>
            <person name="Caskin T.P."/>
            <person name="Diamond M."/>
            <person name="Durham M.E."/>
            <person name="Foxe J.M."/>
            <person name="Go M."/>
            <person name="Henderson B.A."/>
            <person name="Jones I.B."/>
            <person name="McGettigan J.A."/>
            <person name="Micheletti S.J."/>
            <person name="Nasrallah M.E."/>
            <person name="Ortiz D."/>
            <person name="Piller C.R."/>
            <person name="Privatt S.R."/>
            <person name="Schneider S.L."/>
            <person name="Sharp S."/>
            <person name="Smith T.C."/>
            <person name="Stanton J.D."/>
            <person name="Ullery H.E."/>
            <person name="Wilson R.J."/>
            <person name="Serrano M.G."/>
            <person name="Buck G."/>
            <person name="Lee V."/>
            <person name="Wang Y."/>
            <person name="Carvalho R."/>
            <person name="Voegtly L."/>
            <person name="Shi R."/>
            <person name="Duckworth R."/>
            <person name="Johnson A."/>
            <person name="Loviza R."/>
            <person name="Walstead R."/>
            <person name="Shah Z."/>
            <person name="Kiflezghi M."/>
            <person name="Wade K."/>
            <person name="Ball S.L."/>
            <person name="Bradley K.W."/>
            <person name="Asai D.J."/>
            <person name="Bowman C.A."/>
            <person name="Russell D.A."/>
            <person name="Pope W.H."/>
            <person name="Jacobs-Sera D."/>
            <person name="Hendrix R.W."/>
            <person name="Hatfull G.F."/>
        </authorList>
    </citation>
    <scope>NUCLEOTIDE SEQUENCE [LARGE SCALE GENOMIC DNA]</scope>
    <source>
        <strain evidence="9 10">DSM 27710</strain>
    </source>
</reference>
<dbReference type="GO" id="GO:0008409">
    <property type="term" value="F:5'-3' exonuclease activity"/>
    <property type="evidence" value="ECO:0007669"/>
    <property type="project" value="InterPro"/>
</dbReference>
<feature type="domain" description="DHHA1" evidence="7">
    <location>
        <begin position="361"/>
        <end position="453"/>
    </location>
</feature>
<dbReference type="InterPro" id="IPR038763">
    <property type="entry name" value="DHH_sf"/>
</dbReference>
<dbReference type="SUPFAM" id="SSF64182">
    <property type="entry name" value="DHH phosphoesterases"/>
    <property type="match status" value="1"/>
</dbReference>
<dbReference type="GO" id="GO:0003676">
    <property type="term" value="F:nucleic acid binding"/>
    <property type="evidence" value="ECO:0007669"/>
    <property type="project" value="InterPro"/>
</dbReference>
<dbReference type="InterPro" id="IPR041122">
    <property type="entry name" value="RecJ_OB"/>
</dbReference>
<dbReference type="PANTHER" id="PTHR30255">
    <property type="entry name" value="SINGLE-STRANDED-DNA-SPECIFIC EXONUCLEASE RECJ"/>
    <property type="match status" value="1"/>
</dbReference>
<keyword evidence="5 9" id="KW-0269">Exonuclease</keyword>
<dbReference type="Gene3D" id="3.90.1640.30">
    <property type="match status" value="1"/>
</dbReference>
<evidence type="ECO:0000313" key="10">
    <source>
        <dbReference type="Proteomes" id="UP000055590"/>
    </source>
</evidence>
<evidence type="ECO:0000256" key="2">
    <source>
        <dbReference type="ARBA" id="ARBA00019841"/>
    </source>
</evidence>
<dbReference type="GO" id="GO:0006310">
    <property type="term" value="P:DNA recombination"/>
    <property type="evidence" value="ECO:0007669"/>
    <property type="project" value="InterPro"/>
</dbReference>
<evidence type="ECO:0000256" key="4">
    <source>
        <dbReference type="ARBA" id="ARBA00022801"/>
    </source>
</evidence>
<dbReference type="Pfam" id="PF17768">
    <property type="entry name" value="RecJ_OB"/>
    <property type="match status" value="1"/>
</dbReference>
<evidence type="ECO:0000256" key="1">
    <source>
        <dbReference type="ARBA" id="ARBA00005915"/>
    </source>
</evidence>
<dbReference type="InterPro" id="IPR051673">
    <property type="entry name" value="SSDNA_exonuclease_RecJ"/>
</dbReference>
<dbReference type="KEGG" id="vin:AKJ08_0280"/>
<dbReference type="Pfam" id="PF01368">
    <property type="entry name" value="DHH"/>
    <property type="match status" value="1"/>
</dbReference>
<evidence type="ECO:0000256" key="3">
    <source>
        <dbReference type="ARBA" id="ARBA00022722"/>
    </source>
</evidence>
<dbReference type="GO" id="GO:0006281">
    <property type="term" value="P:DNA repair"/>
    <property type="evidence" value="ECO:0007669"/>
    <property type="project" value="InterPro"/>
</dbReference>
<proteinExistence type="inferred from homology"/>
<evidence type="ECO:0000259" key="6">
    <source>
        <dbReference type="Pfam" id="PF01368"/>
    </source>
</evidence>
<dbReference type="STRING" id="1391653.AKJ08_0280"/>
<dbReference type="Gene3D" id="3.10.310.30">
    <property type="match status" value="1"/>
</dbReference>
<evidence type="ECO:0000313" key="9">
    <source>
        <dbReference type="EMBL" id="AKU89893.1"/>
    </source>
</evidence>
<evidence type="ECO:0000259" key="8">
    <source>
        <dbReference type="Pfam" id="PF17768"/>
    </source>
</evidence>
<dbReference type="Proteomes" id="UP000055590">
    <property type="component" value="Chromosome"/>
</dbReference>
<dbReference type="InterPro" id="IPR001667">
    <property type="entry name" value="DDH_dom"/>
</dbReference>
<gene>
    <name evidence="9" type="ORF">AKJ08_0280</name>
</gene>
<comment type="similarity">
    <text evidence="1">Belongs to the RecJ family.</text>
</comment>
<feature type="domain" description="RecJ OB" evidence="8">
    <location>
        <begin position="468"/>
        <end position="573"/>
    </location>
</feature>
<sequence>MRLVYHAPVRWELLPEENAADGLAGDLGCHPLVAGILYRRGVRSAEEAERFLRPRLADLPDPSLLAGIEPAVARIVRAIDAGERITAYGDYDVDGVTSTTLLVSFLRACGADVDFYVPHRLEEGYGLNLEAVAHLAERGTRLLVTLDCGVTAVAEVDEAIRLGLEVVVVDHHTTPAELPRAAAILNPWQPGCTYPTRHLCAVGVTFLLCAALRRSLRARGRFAQRPEPNLKSYLDLVALGTIADVVPLTEANRLLVREGLEVLARTKRPGLQALKRVAGVEPDGAVTAGQVGFRLGPRINAAGRLDDAGKAVELLLCDDPARAERLARELDAANAERQAIERGLVDEALVLAESQPGACGLVLAGDGWHPGVVGIVASRVVSKLHRPAVVIGIDPETGVGKGSGRSISAFDLYGALSRCSEHLERYGGHKHAAGVTVARESLEDFRRAFEREAEAQLAGHDLTPVCRVDGTLRPSDVNETLCEALEALAPFGAGNPEPVLALMGVRARGRIVGGTDRGPGHLKLTLDAAPTADAIGFGMGDRLGELSGPVDLAFTLGFNEFRGERRVQLGLRDLRPTRS</sequence>
<dbReference type="EMBL" id="CP012332">
    <property type="protein sequence ID" value="AKU89893.1"/>
    <property type="molecule type" value="Genomic_DNA"/>
</dbReference>
<dbReference type="AlphaFoldDB" id="A0A0K1P8N4"/>
<dbReference type="PATRIC" id="fig|1391653.3.peg.291"/>
<keyword evidence="10" id="KW-1185">Reference proteome</keyword>
<keyword evidence="3" id="KW-0540">Nuclease</keyword>
<dbReference type="InterPro" id="IPR004610">
    <property type="entry name" value="RecJ"/>
</dbReference>
<dbReference type="Pfam" id="PF02272">
    <property type="entry name" value="DHHA1"/>
    <property type="match status" value="1"/>
</dbReference>
<name>A0A0K1P8N4_9BACT</name>
<dbReference type="InterPro" id="IPR003156">
    <property type="entry name" value="DHHA1_dom"/>
</dbReference>
<evidence type="ECO:0000259" key="7">
    <source>
        <dbReference type="Pfam" id="PF02272"/>
    </source>
</evidence>
<feature type="domain" description="DDH" evidence="6">
    <location>
        <begin position="84"/>
        <end position="241"/>
    </location>
</feature>
<keyword evidence="4" id="KW-0378">Hydrolase</keyword>
<accession>A0A0K1P8N4</accession>